<keyword evidence="3" id="KW-1133">Transmembrane helix</keyword>
<evidence type="ECO:0000256" key="1">
    <source>
        <dbReference type="SAM" id="Coils"/>
    </source>
</evidence>
<accession>A0A938WVS2</accession>
<evidence type="ECO:0000256" key="3">
    <source>
        <dbReference type="SAM" id="Phobius"/>
    </source>
</evidence>
<dbReference type="PROSITE" id="PS51257">
    <property type="entry name" value="PROKAR_LIPOPROTEIN"/>
    <property type="match status" value="1"/>
</dbReference>
<evidence type="ECO:0008006" key="6">
    <source>
        <dbReference type="Google" id="ProtNLM"/>
    </source>
</evidence>
<evidence type="ECO:0000256" key="2">
    <source>
        <dbReference type="SAM" id="MobiDB-lite"/>
    </source>
</evidence>
<feature type="compositionally biased region" description="Basic and acidic residues" evidence="2">
    <location>
        <begin position="442"/>
        <end position="460"/>
    </location>
</feature>
<name>A0A938WVS2_9BIFI</name>
<feature type="region of interest" description="Disordered" evidence="2">
    <location>
        <begin position="442"/>
        <end position="466"/>
    </location>
</feature>
<sequence length="571" mass="59870">MRGHGSFGTIVRRDIRATLGRFLAIVGIVALGCGFLAGLTMGGPDMRAAADRYYDGTHLWDLRLVSTLGFSDDDARRVAAVDGVDAVMPSIATDAMARIGGRQQAVRVSLLPEAAAWSHADGDAAVSSDDGDYLNRLILRDGRWPRAADEAVALADAHDDVRIGGTARIGSVAEGGDTSIDGRRLTIVGTVSSPNYPYTVSFGTTTLGTGQLDQVLYVPRDTFGDTPYTELYLTVDGARGEQDSSDGYRNTVDAVADRIRDQVPRLATARRDDLRDQAMAQVEAMRAQLERTTTQLAAAQAAQAAQQQPSPQSAQALQAAQDQAAQAQARIDEATRQAESIAKPDIVVLDRTASESHATYRADSERMDSIAALCQLLPVVVMNAYAIIYAVPPIPFPLPVSPALGALGVMSAAGRSRNGRHVLIRPRIRAADSVTTALDRLQRERGGDQRGDQHDHRSDRGTGLVEHPGHAGLLAGGGGVVAGVLDGLAGHDLGVVAGCGRRGLEVLGHDLAGLAAGDGHAVGLAFGELAGQVDAHGLSLRGLGLCGSGRCIGCDTPRGVANLVPKFCRLP</sequence>
<keyword evidence="3" id="KW-0472">Membrane</keyword>
<comment type="caution">
    <text evidence="4">The sequence shown here is derived from an EMBL/GenBank/DDBJ whole genome shotgun (WGS) entry which is preliminary data.</text>
</comment>
<gene>
    <name evidence="4" type="ORF">H7U32_01975</name>
</gene>
<proteinExistence type="predicted"/>
<evidence type="ECO:0000313" key="4">
    <source>
        <dbReference type="EMBL" id="MBM6699114.1"/>
    </source>
</evidence>
<reference evidence="4" key="1">
    <citation type="submission" date="2020-08" db="EMBL/GenBank/DDBJ databases">
        <authorList>
            <person name="Cejkova D."/>
            <person name="Kubasova T."/>
            <person name="Jahodarova E."/>
            <person name="Rychlik I."/>
        </authorList>
    </citation>
    <scope>NUCLEOTIDE SEQUENCE</scope>
    <source>
        <strain evidence="4">An836</strain>
    </source>
</reference>
<keyword evidence="5" id="KW-1185">Reference proteome</keyword>
<protein>
    <recommendedName>
        <fullName evidence="6">MacB-like periplasmic core domain-containing protein</fullName>
    </recommendedName>
</protein>
<organism evidence="4 5">
    <name type="scientific">Bifidobacterium pullorum subsp. saeculare</name>
    <dbReference type="NCBI Taxonomy" id="78257"/>
    <lineage>
        <taxon>Bacteria</taxon>
        <taxon>Bacillati</taxon>
        <taxon>Actinomycetota</taxon>
        <taxon>Actinomycetes</taxon>
        <taxon>Bifidobacteriales</taxon>
        <taxon>Bifidobacteriaceae</taxon>
        <taxon>Bifidobacterium</taxon>
    </lineage>
</organism>
<feature type="transmembrane region" description="Helical" evidence="3">
    <location>
        <begin position="22"/>
        <end position="42"/>
    </location>
</feature>
<feature type="coiled-coil region" evidence="1">
    <location>
        <begin position="275"/>
        <end position="337"/>
    </location>
</feature>
<keyword evidence="1" id="KW-0175">Coiled coil</keyword>
<dbReference type="AlphaFoldDB" id="A0A938WVS2"/>
<evidence type="ECO:0000313" key="5">
    <source>
        <dbReference type="Proteomes" id="UP000718821"/>
    </source>
</evidence>
<dbReference type="RefSeq" id="WP_204467578.1">
    <property type="nucleotide sequence ID" value="NZ_JACLYU010000002.1"/>
</dbReference>
<dbReference type="EMBL" id="JACLYU010000002">
    <property type="protein sequence ID" value="MBM6699114.1"/>
    <property type="molecule type" value="Genomic_DNA"/>
</dbReference>
<dbReference type="Proteomes" id="UP000718821">
    <property type="component" value="Unassembled WGS sequence"/>
</dbReference>
<keyword evidence="3" id="KW-0812">Transmembrane</keyword>
<reference evidence="4" key="2">
    <citation type="journal article" date="2021" name="Sci. Rep.">
        <title>The distribution of antibiotic resistance genes in chicken gut microbiota commensals.</title>
        <authorList>
            <person name="Juricova H."/>
            <person name="Matiasovicova J."/>
            <person name="Kubasova T."/>
            <person name="Cejkova D."/>
            <person name="Rychlik I."/>
        </authorList>
    </citation>
    <scope>NUCLEOTIDE SEQUENCE</scope>
    <source>
        <strain evidence="4">An836</strain>
    </source>
</reference>